<accession>R4PVP9</accession>
<evidence type="ECO:0000313" key="1">
    <source>
        <dbReference type="EMBL" id="AGL62325.1"/>
    </source>
</evidence>
<keyword evidence="2" id="KW-1185">Reference proteome</keyword>
<dbReference type="HOGENOM" id="CLU_1841487_0_0_0"/>
<dbReference type="KEGG" id="saal:L336_0622"/>
<reference evidence="1 2" key="1">
    <citation type="journal article" date="2013" name="Nat. Biotechnol.">
        <title>Genome sequences of rare, uncultured bacteria obtained by differential coverage binning of multiple metagenomes.</title>
        <authorList>
            <person name="Albertsen M."/>
            <person name="Hugenholtz P."/>
            <person name="Skarshewski A."/>
            <person name="Nielsen K.L."/>
            <person name="Tyson G.W."/>
            <person name="Nielsen P.H."/>
        </authorList>
    </citation>
    <scope>NUCLEOTIDE SEQUENCE [LARGE SCALE GENOMIC DNA]</scope>
    <source>
        <strain evidence="1">TM71</strain>
    </source>
</reference>
<dbReference type="RefSeq" id="WP_015641775.1">
    <property type="nucleotide sequence ID" value="NC_021219.1"/>
</dbReference>
<organism evidence="1 2">
    <name type="scientific">Candidatus Saccharimonas aalborgensis</name>
    <dbReference type="NCBI Taxonomy" id="1332188"/>
    <lineage>
        <taxon>Bacteria</taxon>
        <taxon>Candidatus Saccharimonadota</taxon>
        <taxon>Candidatus Saccharimonadia</taxon>
        <taxon>Candidatus Saccharimonadales</taxon>
        <taxon>Candidatus Saccharimonadaceae</taxon>
        <taxon>Candidatus Saccharimonas</taxon>
    </lineage>
</organism>
<evidence type="ECO:0000313" key="2">
    <source>
        <dbReference type="Proteomes" id="UP000013893"/>
    </source>
</evidence>
<dbReference type="AlphaFoldDB" id="R4PVP9"/>
<sequence>MKNTRSVPGEKPTSDEVDASIAALESLLDRAFCSEDELRMMSHDQRIAASDARLYVVGLFDKVNRLDLEGNCNTNDKSASDETEDDEFYAIVPSPRPSIDRPRQIAWALQRGILMNLHVLTNTKRCGILIISASRWLRS</sequence>
<dbReference type="EMBL" id="CP005957">
    <property type="protein sequence ID" value="AGL62325.1"/>
    <property type="molecule type" value="Genomic_DNA"/>
</dbReference>
<name>R4PVP9_9BACT</name>
<gene>
    <name evidence="1" type="ORF">L336_0622</name>
</gene>
<protein>
    <submittedName>
        <fullName evidence="1">Uncharacterized protein</fullName>
    </submittedName>
</protein>
<proteinExistence type="predicted"/>
<dbReference type="STRING" id="1332188.L336_0622"/>
<dbReference type="Proteomes" id="UP000013893">
    <property type="component" value="Chromosome"/>
</dbReference>